<dbReference type="InterPro" id="IPR053793">
    <property type="entry name" value="PB1-like"/>
</dbReference>
<evidence type="ECO:0000256" key="4">
    <source>
        <dbReference type="SAM" id="MobiDB-lite"/>
    </source>
</evidence>
<dbReference type="Gene3D" id="3.10.580.10">
    <property type="entry name" value="CBS-domain"/>
    <property type="match status" value="2"/>
</dbReference>
<feature type="region of interest" description="Disordered" evidence="4">
    <location>
        <begin position="1"/>
        <end position="57"/>
    </location>
</feature>
<name>A0A176VTJ3_MARPO</name>
<dbReference type="PANTHER" id="PTHR13780">
    <property type="entry name" value="AMP-ACTIVATED PROTEIN KINASE, GAMMA REGULATORY SUBUNIT"/>
    <property type="match status" value="1"/>
</dbReference>
<dbReference type="InterPro" id="IPR000270">
    <property type="entry name" value="PB1_dom"/>
</dbReference>
<dbReference type="SMART" id="SM00116">
    <property type="entry name" value="CBS"/>
    <property type="match status" value="4"/>
</dbReference>
<dbReference type="PANTHER" id="PTHR13780:SF125">
    <property type="entry name" value="MEIOTICALLY UP-REGULATED GENE 70 PROTEIN"/>
    <property type="match status" value="1"/>
</dbReference>
<keyword evidence="10" id="KW-1185">Reference proteome</keyword>
<dbReference type="Proteomes" id="UP001162541">
    <property type="component" value="Chromosome 1"/>
</dbReference>
<dbReference type="CDD" id="cd17782">
    <property type="entry name" value="CBS_pair_MUG70_2"/>
    <property type="match status" value="1"/>
</dbReference>
<protein>
    <recommendedName>
        <fullName evidence="12">CBS domain-containing protein</fullName>
    </recommendedName>
</protein>
<dbReference type="EMBL" id="AP019866">
    <property type="protein sequence ID" value="BBM98562.1"/>
    <property type="molecule type" value="Genomic_DNA"/>
</dbReference>
<feature type="domain" description="CBS" evidence="6">
    <location>
        <begin position="230"/>
        <end position="290"/>
    </location>
</feature>
<reference evidence="9 10" key="1">
    <citation type="submission" date="2016-03" db="EMBL/GenBank/DDBJ databases">
        <title>Mechanisms controlling the formation of the plant cell surface in tip-growing cells are functionally conserved among land plants.</title>
        <authorList>
            <person name="Honkanen S."/>
            <person name="Jones V.A."/>
            <person name="Morieri G."/>
            <person name="Champion C."/>
            <person name="Hetherington A.J."/>
            <person name="Kelly S."/>
            <person name="Saint-Marcoux D."/>
            <person name="Proust H."/>
            <person name="Prescott H."/>
            <person name="Dolan L."/>
        </authorList>
    </citation>
    <scope>NUCLEOTIDE SEQUENCE [LARGE SCALE GENOMIC DNA]</scope>
    <source>
        <strain evidence="10">cv. Tak-1 and cv. Tak-2</strain>
        <tissue evidence="9">Whole gametophyte</tissue>
    </source>
</reference>
<evidence type="ECO:0008006" key="12">
    <source>
        <dbReference type="Google" id="ProtNLM"/>
    </source>
</evidence>
<dbReference type="Pfam" id="PF00564">
    <property type="entry name" value="PB1"/>
    <property type="match status" value="1"/>
</dbReference>
<evidence type="ECO:0000259" key="7">
    <source>
        <dbReference type="PROSITE" id="PS51745"/>
    </source>
</evidence>
<evidence type="ECO:0000256" key="3">
    <source>
        <dbReference type="PROSITE-ProRule" id="PRU00703"/>
    </source>
</evidence>
<keyword evidence="1" id="KW-0677">Repeat</keyword>
<feature type="domain" description="CBS" evidence="6">
    <location>
        <begin position="62"/>
        <end position="120"/>
    </location>
</feature>
<feature type="compositionally biased region" description="Basic and acidic residues" evidence="4">
    <location>
        <begin position="528"/>
        <end position="538"/>
    </location>
</feature>
<dbReference type="AlphaFoldDB" id="A0A176VTJ3"/>
<feature type="domain" description="CBS" evidence="6">
    <location>
        <begin position="128"/>
        <end position="186"/>
    </location>
</feature>
<keyword evidence="5" id="KW-0472">Membrane</keyword>
<keyword evidence="5" id="KW-1133">Transmembrane helix</keyword>
<dbReference type="Pfam" id="PF00571">
    <property type="entry name" value="CBS"/>
    <property type="match status" value="4"/>
</dbReference>
<evidence type="ECO:0000313" key="10">
    <source>
        <dbReference type="Proteomes" id="UP000077202"/>
    </source>
</evidence>
<keyword evidence="2 3" id="KW-0129">CBS domain</keyword>
<dbReference type="PROSITE" id="PS51371">
    <property type="entry name" value="CBS"/>
    <property type="match status" value="4"/>
</dbReference>
<dbReference type="InterPro" id="IPR046342">
    <property type="entry name" value="CBS_dom_sf"/>
</dbReference>
<dbReference type="SUPFAM" id="SSF54277">
    <property type="entry name" value="CAD &amp; PB1 domains"/>
    <property type="match status" value="1"/>
</dbReference>
<dbReference type="EMBL" id="LVLJ01002808">
    <property type="protein sequence ID" value="OAE23672.1"/>
    <property type="molecule type" value="Genomic_DNA"/>
</dbReference>
<dbReference type="Proteomes" id="UP000077202">
    <property type="component" value="Unassembled WGS sequence"/>
</dbReference>
<reference evidence="11" key="3">
    <citation type="journal article" date="2020" name="Curr. Biol.">
        <title>Chromatin organization in early land plants reveals an ancestral association between H3K27me3, transposons, and constitutive heterochromatin.</title>
        <authorList>
            <person name="Montgomery S.A."/>
            <person name="Tanizawa Y."/>
            <person name="Galik B."/>
            <person name="Wang N."/>
            <person name="Ito T."/>
            <person name="Mochizuki T."/>
            <person name="Akimcheva S."/>
            <person name="Bowman J.L."/>
            <person name="Cognat V."/>
            <person name="Marechal-Drouard L."/>
            <person name="Ekker H."/>
            <person name="Hong S.F."/>
            <person name="Kohchi T."/>
            <person name="Lin S.S."/>
            <person name="Liu L.D."/>
            <person name="Nakamura Y."/>
            <person name="Valeeva L.R."/>
            <person name="Shakirov E.V."/>
            <person name="Shippen D.E."/>
            <person name="Wei W.L."/>
            <person name="Yagura M."/>
            <person name="Yamaoka S."/>
            <person name="Yamato K.T."/>
            <person name="Liu C."/>
            <person name="Berger F."/>
        </authorList>
    </citation>
    <scope>NUCLEOTIDE SEQUENCE [LARGE SCALE GENOMIC DNA]</scope>
    <source>
        <strain evidence="11">Tak-1</strain>
    </source>
</reference>
<dbReference type="PROSITE" id="PS51745">
    <property type="entry name" value="PB1"/>
    <property type="match status" value="1"/>
</dbReference>
<feature type="domain" description="CBS" evidence="6">
    <location>
        <begin position="297"/>
        <end position="353"/>
    </location>
</feature>
<proteinExistence type="predicted"/>
<organism evidence="9 10">
    <name type="scientific">Marchantia polymorpha subsp. ruderalis</name>
    <dbReference type="NCBI Taxonomy" id="1480154"/>
    <lineage>
        <taxon>Eukaryota</taxon>
        <taxon>Viridiplantae</taxon>
        <taxon>Streptophyta</taxon>
        <taxon>Embryophyta</taxon>
        <taxon>Marchantiophyta</taxon>
        <taxon>Marchantiopsida</taxon>
        <taxon>Marchantiidae</taxon>
        <taxon>Marchantiales</taxon>
        <taxon>Marchantiaceae</taxon>
        <taxon>Marchantia</taxon>
    </lineage>
</organism>
<accession>A0A176VTJ3</accession>
<dbReference type="CDD" id="cd06409">
    <property type="entry name" value="PB1_MUG70"/>
    <property type="match status" value="1"/>
</dbReference>
<evidence type="ECO:0000313" key="8">
    <source>
        <dbReference type="EMBL" id="BBM98562.1"/>
    </source>
</evidence>
<evidence type="ECO:0000313" key="11">
    <source>
        <dbReference type="Proteomes" id="UP001162541"/>
    </source>
</evidence>
<reference evidence="8" key="2">
    <citation type="journal article" date="2019" name="Curr. Biol.">
        <title>Chromatin organization in early land plants reveals an ancestral association between H3K27me3, transposons, and constitutive heterochromatin.</title>
        <authorList>
            <person name="Montgomery S.A."/>
            <person name="Tanizawa Y."/>
            <person name="Galik B."/>
            <person name="Wang N."/>
            <person name="Ito T."/>
            <person name="Mochizuki T."/>
            <person name="Akimcheva S."/>
            <person name="Bowman J."/>
            <person name="Cognat V."/>
            <person name="Drouard L."/>
            <person name="Ekker H."/>
            <person name="Houng S."/>
            <person name="Kohchi T."/>
            <person name="Lin S."/>
            <person name="Liu L.D."/>
            <person name="Nakamura Y."/>
            <person name="Valeeva L.R."/>
            <person name="Shakirov E.V."/>
            <person name="Shippen D.E."/>
            <person name="Wei W."/>
            <person name="Yagura M."/>
            <person name="Yamaoka S."/>
            <person name="Yamato K.T."/>
            <person name="Liu C."/>
            <person name="Berger F."/>
        </authorList>
    </citation>
    <scope>NUCLEOTIDE SEQUENCE [LARGE SCALE GENOMIC DNA]</scope>
    <source>
        <strain evidence="8">Tak-1</strain>
    </source>
</reference>
<evidence type="ECO:0000256" key="2">
    <source>
        <dbReference type="ARBA" id="ARBA00023122"/>
    </source>
</evidence>
<feature type="domain" description="PB1" evidence="7">
    <location>
        <begin position="423"/>
        <end position="510"/>
    </location>
</feature>
<keyword evidence="5" id="KW-0812">Transmembrane</keyword>
<evidence type="ECO:0000259" key="6">
    <source>
        <dbReference type="PROSITE" id="PS51371"/>
    </source>
</evidence>
<sequence length="575" mass="61531">MSSTGSAAQGPGSKRQGGQATTPKRPGVARKKPPSENGGARKPGGAGRPLTSPGERTVKRLRLSKALTIPDGTTVADACRRMATRRVDAALLTDASALLCGIITDKDVATRVIAEGFKPEETSVSKVMTRNPIFVMGDTLAVDALQKMVQGKFRHLPVVENGEVVALLDITKCLYDAIARMERAAEKGNAIAAAVEGVERQWGNNANAAPSNFIETLRERMFRPTLGSLLSEGVKVATVGLSDTVYTATKKMRDLRVNSVVITTNNKPQGILTSKDVLMRVVAVGLPPDTTPVEKVMTPNPECASLDTTIVDALHTMHDGKFLHLPVVDRDGQVVACVDVLQLTHGAVATVGSNTNGGAADVGGTMLQKFWDSALALEPPEDDDDTHSVTASDISARHAASDMYGSEAGRQNYPSLGMGNGMGNTFSFKLEDRKGRVHRFNCGTESLTELISAIVQRVGDDVDLNQLPHIMYEDDEGDRVLLGSDSDLVAAVNFARISGWKGLRLFLDYTHVHSVARSLPQKVPKAPPRVEHRNDPVHTESQSSWMTPVHVQTAVVAATVVVVGISLAVYLKRSN</sequence>
<dbReference type="InterPro" id="IPR050511">
    <property type="entry name" value="AMPK_gamma/SDS23_families"/>
</dbReference>
<dbReference type="CDD" id="cd17781">
    <property type="entry name" value="CBS_pair_MUG70_1"/>
    <property type="match status" value="1"/>
</dbReference>
<evidence type="ECO:0000313" key="9">
    <source>
        <dbReference type="EMBL" id="OAE23672.1"/>
    </source>
</evidence>
<dbReference type="SMART" id="SM00666">
    <property type="entry name" value="PB1"/>
    <property type="match status" value="1"/>
</dbReference>
<evidence type="ECO:0000256" key="5">
    <source>
        <dbReference type="SAM" id="Phobius"/>
    </source>
</evidence>
<feature type="transmembrane region" description="Helical" evidence="5">
    <location>
        <begin position="549"/>
        <end position="571"/>
    </location>
</feature>
<dbReference type="InterPro" id="IPR000644">
    <property type="entry name" value="CBS_dom"/>
</dbReference>
<gene>
    <name evidence="9" type="ORF">AXG93_2079s1210</name>
    <name evidence="8" type="ORF">Mp_1g14420</name>
</gene>
<feature type="region of interest" description="Disordered" evidence="4">
    <location>
        <begin position="520"/>
        <end position="544"/>
    </location>
</feature>
<dbReference type="SUPFAM" id="SSF54631">
    <property type="entry name" value="CBS-domain pair"/>
    <property type="match status" value="2"/>
</dbReference>
<evidence type="ECO:0000256" key="1">
    <source>
        <dbReference type="ARBA" id="ARBA00022737"/>
    </source>
</evidence>